<dbReference type="NCBIfam" id="TIGR03533">
    <property type="entry name" value="L3_gln_methyl"/>
    <property type="match status" value="1"/>
</dbReference>
<name>A0ABZ2RWT2_9BURK</name>
<keyword evidence="3 4" id="KW-0949">S-adenosyl-L-methionine</keyword>
<accession>A0ABZ2RWT2</accession>
<keyword evidence="6" id="KW-0687">Ribonucleoprotein</keyword>
<comment type="function">
    <text evidence="4">Methylates ribosomal protein uL3 on a specific glutamine residue.</text>
</comment>
<dbReference type="PANTHER" id="PTHR47806:SF1">
    <property type="entry name" value="RIBOSOMAL PROTEIN UL3 GLUTAMINE METHYLTRANSFERASE"/>
    <property type="match status" value="1"/>
</dbReference>
<keyword evidence="6" id="KW-0689">Ribosomal protein</keyword>
<comment type="similarity">
    <text evidence="4">Belongs to the protein N5-glutamine methyltransferase family. PrmB subfamily.</text>
</comment>
<evidence type="ECO:0000256" key="1">
    <source>
        <dbReference type="ARBA" id="ARBA00022603"/>
    </source>
</evidence>
<dbReference type="InterPro" id="IPR002052">
    <property type="entry name" value="DNA_methylase_N6_adenine_CS"/>
</dbReference>
<organism evidence="6 7">
    <name type="scientific">Achromobacter veterisilvae</name>
    <dbReference type="NCBI Taxonomy" id="2069367"/>
    <lineage>
        <taxon>Bacteria</taxon>
        <taxon>Pseudomonadati</taxon>
        <taxon>Pseudomonadota</taxon>
        <taxon>Betaproteobacteria</taxon>
        <taxon>Burkholderiales</taxon>
        <taxon>Alcaligenaceae</taxon>
        <taxon>Achromobacter</taxon>
    </lineage>
</organism>
<reference evidence="6 7" key="1">
    <citation type="submission" date="2024-03" db="EMBL/GenBank/DDBJ databases">
        <title>Reference genomes for the five species model microbial community.</title>
        <authorList>
            <person name="Padfield D."/>
        </authorList>
    </citation>
    <scope>NUCLEOTIDE SEQUENCE [LARGE SCALE GENOMIC DNA]</scope>
    <source>
        <strain evidence="6 7">AB1</strain>
    </source>
</reference>
<dbReference type="Proteomes" id="UP001456224">
    <property type="component" value="Chromosome"/>
</dbReference>
<dbReference type="PROSITE" id="PS00092">
    <property type="entry name" value="N6_MTASE"/>
    <property type="match status" value="1"/>
</dbReference>
<dbReference type="EC" id="2.1.1.298" evidence="4"/>
<protein>
    <recommendedName>
        <fullName evidence="4">Ribosomal protein uL3 glutamine methyltransferase</fullName>
        <shortName evidence="4">uL3 MTase</shortName>
        <ecNumber evidence="4">2.1.1.298</ecNumber>
    </recommendedName>
    <alternativeName>
        <fullName evidence="4">N5-glutamine methyltransferase PrmB</fullName>
    </alternativeName>
</protein>
<dbReference type="CDD" id="cd02440">
    <property type="entry name" value="AdoMet_MTases"/>
    <property type="match status" value="1"/>
</dbReference>
<dbReference type="Pfam" id="PF05175">
    <property type="entry name" value="MTS"/>
    <property type="match status" value="1"/>
</dbReference>
<dbReference type="Gene3D" id="3.40.50.150">
    <property type="entry name" value="Vaccinia Virus protein VP39"/>
    <property type="match status" value="1"/>
</dbReference>
<dbReference type="InterPro" id="IPR029063">
    <property type="entry name" value="SAM-dependent_MTases_sf"/>
</dbReference>
<dbReference type="GO" id="GO:0008168">
    <property type="term" value="F:methyltransferase activity"/>
    <property type="evidence" value="ECO:0007669"/>
    <property type="project" value="UniProtKB-KW"/>
</dbReference>
<gene>
    <name evidence="4 6" type="primary">prmB</name>
    <name evidence="6" type="ORF">WHX56_23270</name>
</gene>
<feature type="domain" description="Methyltransferase small" evidence="5">
    <location>
        <begin position="131"/>
        <end position="213"/>
    </location>
</feature>
<proteinExistence type="inferred from homology"/>
<evidence type="ECO:0000256" key="3">
    <source>
        <dbReference type="ARBA" id="ARBA00022691"/>
    </source>
</evidence>
<dbReference type="InterPro" id="IPR007848">
    <property type="entry name" value="Small_mtfrase_dom"/>
</dbReference>
<keyword evidence="1 4" id="KW-0489">Methyltransferase</keyword>
<dbReference type="PIRSF" id="PIRSF037167">
    <property type="entry name" value="Mtase_YfcB_prd"/>
    <property type="match status" value="1"/>
</dbReference>
<evidence type="ECO:0000313" key="7">
    <source>
        <dbReference type="Proteomes" id="UP001456224"/>
    </source>
</evidence>
<dbReference type="EMBL" id="CP148753">
    <property type="protein sequence ID" value="WXR72545.1"/>
    <property type="molecule type" value="Genomic_DNA"/>
</dbReference>
<dbReference type="GO" id="GO:0032259">
    <property type="term" value="P:methylation"/>
    <property type="evidence" value="ECO:0007669"/>
    <property type="project" value="UniProtKB-KW"/>
</dbReference>
<dbReference type="NCBIfam" id="TIGR00536">
    <property type="entry name" value="hemK_fam"/>
    <property type="match status" value="1"/>
</dbReference>
<dbReference type="InterPro" id="IPR017127">
    <property type="entry name" value="Ribosome_uL3_MTase"/>
</dbReference>
<evidence type="ECO:0000256" key="2">
    <source>
        <dbReference type="ARBA" id="ARBA00022679"/>
    </source>
</evidence>
<dbReference type="InterPro" id="IPR004556">
    <property type="entry name" value="HemK-like"/>
</dbReference>
<dbReference type="RefSeq" id="WP_338879132.1">
    <property type="nucleotide sequence ID" value="NZ_CP148753.1"/>
</dbReference>
<dbReference type="HAMAP" id="MF_02125">
    <property type="entry name" value="L3_methyltr_PrmB"/>
    <property type="match status" value="1"/>
</dbReference>
<evidence type="ECO:0000256" key="4">
    <source>
        <dbReference type="HAMAP-Rule" id="MF_02125"/>
    </source>
</evidence>
<comment type="catalytic activity">
    <reaction evidence="4">
        <text>L-glutaminyl-[ribosomal protein uL3] + S-adenosyl-L-methionine = N(5)-methyl-L-glutaminyl-[ribosomal protein uL3] + S-adenosyl-L-homocysteine + H(+)</text>
        <dbReference type="Rhea" id="RHEA:45020"/>
        <dbReference type="Rhea" id="RHEA-COMP:11063"/>
        <dbReference type="Rhea" id="RHEA-COMP:11064"/>
        <dbReference type="ChEBI" id="CHEBI:15378"/>
        <dbReference type="ChEBI" id="CHEBI:30011"/>
        <dbReference type="ChEBI" id="CHEBI:57856"/>
        <dbReference type="ChEBI" id="CHEBI:59789"/>
        <dbReference type="ChEBI" id="CHEBI:61891"/>
        <dbReference type="EC" id="2.1.1.298"/>
    </reaction>
</comment>
<keyword evidence="2 4" id="KW-0808">Transferase</keyword>
<evidence type="ECO:0000313" key="6">
    <source>
        <dbReference type="EMBL" id="WXR72545.1"/>
    </source>
</evidence>
<dbReference type="GO" id="GO:0005840">
    <property type="term" value="C:ribosome"/>
    <property type="evidence" value="ECO:0007669"/>
    <property type="project" value="UniProtKB-KW"/>
</dbReference>
<evidence type="ECO:0000259" key="5">
    <source>
        <dbReference type="Pfam" id="PF05175"/>
    </source>
</evidence>
<dbReference type="SUPFAM" id="SSF53335">
    <property type="entry name" value="S-adenosyl-L-methionine-dependent methyltransferases"/>
    <property type="match status" value="1"/>
</dbReference>
<keyword evidence="7" id="KW-1185">Reference proteome</keyword>
<dbReference type="Gene3D" id="1.10.8.10">
    <property type="entry name" value="DNA helicase RuvA subunit, C-terminal domain"/>
    <property type="match status" value="1"/>
</dbReference>
<dbReference type="PANTHER" id="PTHR47806">
    <property type="entry name" value="50S RIBOSOMAL PROTEIN L3 GLUTAMINE METHYLTRANSFERASE"/>
    <property type="match status" value="1"/>
</dbReference>
<sequence>MHPSPRLELLTLRDLIRYGVSRLNAAQVALGHGSDNAWDEAVYLVLHALHLPLDTLDPFLDARVLGEERDRVLDLIDRRVTERVPAAYLTNEAWLRGHRFYVDERVIVPRSPIAELLDEGLSPWVQDPLAVENVLDMCTGSGCLAILSALAFPYAHVDAVDVSPDALDVARRNVDDYGLADRLDLHASNLFDSLPARQYDVIVCNPPYVNSGSMSALPQEYRHEPELALAGGGDGMDLVRRILEAAPRFLSQEGVLVLEIGHERDFFEAAFPQLSPVWLDTEAASDQLLLLTREQLTL</sequence>